<keyword evidence="2" id="KW-1133">Transmembrane helix</keyword>
<dbReference type="Pfam" id="PF10935">
    <property type="entry name" value="DUF2637"/>
    <property type="match status" value="1"/>
</dbReference>
<sequence length="287" mass="30257">MTTERAEGLVQVIIMLAIGAMAGAASFTHVHDVTVAHGQPNWIGWANAVVVELMSIALGLELRRRARTHRPTAFVGTALLFFVAVSLAAQVVEAERSVIGWLAAALPAIGFLVLAKVVLSRTAAVTITATTSEPATADTTTSSLMPDRPVTTDLVHTADNRRPHDLRGEQLDELDGEQHAQADELVGEHITDATATEQDASAPLVPAAADTSPPAVVDLPAHLLPTARFSIVNHQQTTGRPITAPELATRMSIGLDTAGQLLHAVTGHTEQHEQPVRVNGTPIGGTR</sequence>
<reference evidence="3" key="1">
    <citation type="submission" date="2021-01" db="EMBL/GenBank/DDBJ databases">
        <title>Whole genome shotgun sequence of Virgisporangium ochraceum NBRC 16418.</title>
        <authorList>
            <person name="Komaki H."/>
            <person name="Tamura T."/>
        </authorList>
    </citation>
    <scope>NUCLEOTIDE SEQUENCE</scope>
    <source>
        <strain evidence="3">NBRC 16418</strain>
    </source>
</reference>
<keyword evidence="2" id="KW-0812">Transmembrane</keyword>
<feature type="transmembrane region" description="Helical" evidence="2">
    <location>
        <begin position="98"/>
        <end position="119"/>
    </location>
</feature>
<accession>A0A8J3ZW65</accession>
<feature type="transmembrane region" description="Helical" evidence="2">
    <location>
        <begin position="12"/>
        <end position="30"/>
    </location>
</feature>
<evidence type="ECO:0000313" key="3">
    <source>
        <dbReference type="EMBL" id="GIJ71252.1"/>
    </source>
</evidence>
<feature type="transmembrane region" description="Helical" evidence="2">
    <location>
        <begin position="72"/>
        <end position="92"/>
    </location>
</feature>
<keyword evidence="4" id="KW-1185">Reference proteome</keyword>
<name>A0A8J3ZW65_9ACTN</name>
<keyword evidence="2" id="KW-0472">Membrane</keyword>
<comment type="caution">
    <text evidence="3">The sequence shown here is derived from an EMBL/GenBank/DDBJ whole genome shotgun (WGS) entry which is preliminary data.</text>
</comment>
<feature type="region of interest" description="Disordered" evidence="1">
    <location>
        <begin position="267"/>
        <end position="287"/>
    </location>
</feature>
<proteinExistence type="predicted"/>
<dbReference type="RefSeq" id="WP_239160596.1">
    <property type="nucleotide sequence ID" value="NZ_BOPH01000087.1"/>
</dbReference>
<gene>
    <name evidence="3" type="ORF">Voc01_061690</name>
</gene>
<dbReference type="InterPro" id="IPR021235">
    <property type="entry name" value="DUF2637"/>
</dbReference>
<dbReference type="Proteomes" id="UP000635606">
    <property type="component" value="Unassembled WGS sequence"/>
</dbReference>
<protein>
    <recommendedName>
        <fullName evidence="5">DUF2637 domain-containing protein</fullName>
    </recommendedName>
</protein>
<dbReference type="AlphaFoldDB" id="A0A8J3ZW65"/>
<evidence type="ECO:0000313" key="4">
    <source>
        <dbReference type="Proteomes" id="UP000635606"/>
    </source>
</evidence>
<feature type="transmembrane region" description="Helical" evidence="2">
    <location>
        <begin position="42"/>
        <end position="60"/>
    </location>
</feature>
<evidence type="ECO:0008006" key="5">
    <source>
        <dbReference type="Google" id="ProtNLM"/>
    </source>
</evidence>
<evidence type="ECO:0000256" key="2">
    <source>
        <dbReference type="SAM" id="Phobius"/>
    </source>
</evidence>
<dbReference type="EMBL" id="BOPH01000087">
    <property type="protein sequence ID" value="GIJ71252.1"/>
    <property type="molecule type" value="Genomic_DNA"/>
</dbReference>
<evidence type="ECO:0000256" key="1">
    <source>
        <dbReference type="SAM" id="MobiDB-lite"/>
    </source>
</evidence>
<organism evidence="3 4">
    <name type="scientific">Virgisporangium ochraceum</name>
    <dbReference type="NCBI Taxonomy" id="65505"/>
    <lineage>
        <taxon>Bacteria</taxon>
        <taxon>Bacillati</taxon>
        <taxon>Actinomycetota</taxon>
        <taxon>Actinomycetes</taxon>
        <taxon>Micromonosporales</taxon>
        <taxon>Micromonosporaceae</taxon>
        <taxon>Virgisporangium</taxon>
    </lineage>
</organism>